<evidence type="ECO:0000313" key="3">
    <source>
        <dbReference type="Proteomes" id="UP000820818"/>
    </source>
</evidence>
<dbReference type="Proteomes" id="UP000820818">
    <property type="component" value="Linkage Group LG6"/>
</dbReference>
<reference evidence="2 3" key="1">
    <citation type="submission" date="2022-05" db="EMBL/GenBank/DDBJ databases">
        <title>A multi-omics perspective on studying reproductive biology in Daphnia sinensis.</title>
        <authorList>
            <person name="Jia J."/>
        </authorList>
    </citation>
    <scope>NUCLEOTIDE SEQUENCE [LARGE SCALE GENOMIC DNA]</scope>
    <source>
        <strain evidence="2 3">WSL</strain>
    </source>
</reference>
<dbReference type="AlphaFoldDB" id="A0AAD5PUN1"/>
<sequence>MGGHIYFMGKRFLNCENFYDLNGLHSVTLGIVVVNRLSEVLEDMKISLIPNSISNIKNFGIMSNEL</sequence>
<gene>
    <name evidence="1" type="ORF">GHT06_005243</name>
    <name evidence="2" type="ORF">GHT06_017119</name>
</gene>
<dbReference type="EMBL" id="WJBH02000134">
    <property type="protein sequence ID" value="KAI9550539.1"/>
    <property type="molecule type" value="Genomic_DNA"/>
</dbReference>
<proteinExistence type="predicted"/>
<organism evidence="2 3">
    <name type="scientific">Daphnia sinensis</name>
    <dbReference type="NCBI Taxonomy" id="1820382"/>
    <lineage>
        <taxon>Eukaryota</taxon>
        <taxon>Metazoa</taxon>
        <taxon>Ecdysozoa</taxon>
        <taxon>Arthropoda</taxon>
        <taxon>Crustacea</taxon>
        <taxon>Branchiopoda</taxon>
        <taxon>Diplostraca</taxon>
        <taxon>Cladocera</taxon>
        <taxon>Anomopoda</taxon>
        <taxon>Daphniidae</taxon>
        <taxon>Daphnia</taxon>
        <taxon>Daphnia similis group</taxon>
    </lineage>
</organism>
<keyword evidence="3" id="KW-1185">Reference proteome</keyword>
<name>A0AAD5PUN1_9CRUS</name>
<accession>A0AAD5PUN1</accession>
<evidence type="ECO:0000313" key="1">
    <source>
        <dbReference type="EMBL" id="KAI9550539.1"/>
    </source>
</evidence>
<evidence type="ECO:0000313" key="2">
    <source>
        <dbReference type="EMBL" id="KAI9557294.1"/>
    </source>
</evidence>
<comment type="caution">
    <text evidence="2">The sequence shown here is derived from an EMBL/GenBank/DDBJ whole genome shotgun (WGS) entry which is preliminary data.</text>
</comment>
<protein>
    <submittedName>
        <fullName evidence="2">Uncharacterized protein</fullName>
    </submittedName>
</protein>
<dbReference type="EMBL" id="WJBH02000006">
    <property type="protein sequence ID" value="KAI9557294.1"/>
    <property type="molecule type" value="Genomic_DNA"/>
</dbReference>